<dbReference type="AlphaFoldDB" id="G0A3U0"/>
<keyword evidence="2" id="KW-1185">Reference proteome</keyword>
<dbReference type="HOGENOM" id="CLU_046253_1_0_6"/>
<reference evidence="1 2" key="1">
    <citation type="journal article" date="2011" name="J. Bacteriol.">
        <title>Complete Genome Sequence of the Aerobic Marine Methanotroph Methylomonas methanica MC09.</title>
        <authorList>
            <person name="Boden R."/>
            <person name="Cunliffe M."/>
            <person name="Scanlan J."/>
            <person name="Moussard H."/>
            <person name="Kits K.D."/>
            <person name="Klotz M.G."/>
            <person name="Jetten M.S."/>
            <person name="Vuilleumier S."/>
            <person name="Han J."/>
            <person name="Peters L."/>
            <person name="Mikhailova N."/>
            <person name="Teshima H."/>
            <person name="Tapia R."/>
            <person name="Kyrpides N."/>
            <person name="Ivanova N."/>
            <person name="Pagani I."/>
            <person name="Cheng J.F."/>
            <person name="Goodwin L."/>
            <person name="Han C."/>
            <person name="Hauser L."/>
            <person name="Land M.L."/>
            <person name="Lapidus A."/>
            <person name="Lucas S."/>
            <person name="Pitluck S."/>
            <person name="Woyke T."/>
            <person name="Stein L."/>
            <person name="Murrell J.C."/>
        </authorList>
    </citation>
    <scope>NUCLEOTIDE SEQUENCE [LARGE SCALE GENOMIC DNA]</scope>
    <source>
        <strain evidence="1 2">MC09</strain>
    </source>
</reference>
<dbReference type="eggNOG" id="COG3598">
    <property type="taxonomic scope" value="Bacteria"/>
</dbReference>
<dbReference type="Pfam" id="PF13481">
    <property type="entry name" value="AAA_25"/>
    <property type="match status" value="1"/>
</dbReference>
<name>G0A3U0_METMM</name>
<organism evidence="1 2">
    <name type="scientific">Methylomonas methanica (strain DSM 25384 / MC09)</name>
    <dbReference type="NCBI Taxonomy" id="857087"/>
    <lineage>
        <taxon>Bacteria</taxon>
        <taxon>Pseudomonadati</taxon>
        <taxon>Pseudomonadota</taxon>
        <taxon>Gammaproteobacteria</taxon>
        <taxon>Methylococcales</taxon>
        <taxon>Methylococcaceae</taxon>
        <taxon>Methylomonas</taxon>
    </lineage>
</organism>
<reference evidence="2" key="3">
    <citation type="submission" date="2011-05" db="EMBL/GenBank/DDBJ databases">
        <title>Complete sequence of Methylomonas methanica MC09.</title>
        <authorList>
            <consortium name="US DOE Joint Genome Institute"/>
            <person name="Lucas S."/>
            <person name="Han J."/>
            <person name="Lapidus A."/>
            <person name="Cheng J.-F."/>
            <person name="Goodwin L."/>
            <person name="Pitluck S."/>
            <person name="Peters L."/>
            <person name="Mikhailova N."/>
            <person name="Teshima H."/>
            <person name="Han C."/>
            <person name="Tapia R."/>
            <person name="Land M."/>
            <person name="Hauser L."/>
            <person name="Kyrpides N."/>
            <person name="Ivanova N."/>
            <person name="Pagani I."/>
            <person name="Stein L."/>
            <person name="Woyke T."/>
        </authorList>
    </citation>
    <scope>NUCLEOTIDE SEQUENCE [LARGE SCALE GENOMIC DNA]</scope>
    <source>
        <strain evidence="2">MC09</strain>
    </source>
</reference>
<gene>
    <name evidence="1" type="ordered locus">Metme_4364</name>
</gene>
<accession>G0A3U0</accession>
<protein>
    <recommendedName>
        <fullName evidence="3">AAA domain-containing protein</fullName>
    </recommendedName>
</protein>
<evidence type="ECO:0000313" key="1">
    <source>
        <dbReference type="EMBL" id="AEG02712.1"/>
    </source>
</evidence>
<dbReference type="STRING" id="857087.Metme_4364"/>
<dbReference type="KEGG" id="mmt:Metme_4364"/>
<evidence type="ECO:0000313" key="2">
    <source>
        <dbReference type="Proteomes" id="UP000008888"/>
    </source>
</evidence>
<dbReference type="Proteomes" id="UP000008888">
    <property type="component" value="Chromosome"/>
</dbReference>
<dbReference type="EMBL" id="CP002738">
    <property type="protein sequence ID" value="AEG02712.1"/>
    <property type="molecule type" value="Genomic_DNA"/>
</dbReference>
<proteinExistence type="predicted"/>
<dbReference type="OrthoDB" id="784829at2"/>
<reference key="2">
    <citation type="submission" date="2011-05" db="EMBL/GenBank/DDBJ databases">
        <title>Complete genome sequence of the aerobic marine methanotroph Methylomonas methanica MC09.</title>
        <authorList>
            <person name="Boden R."/>
            <person name="Cunliffe M."/>
            <person name="Scanlan J."/>
            <person name="Moussard H."/>
            <person name="Kits K.D."/>
            <person name="Klotz M."/>
            <person name="Jetten M."/>
            <person name="Vuilleumier S."/>
            <person name="Han J."/>
            <person name="Peters L."/>
            <person name="Mikhailova N."/>
            <person name="Teshima H."/>
            <person name="Tapia R."/>
            <person name="Kyrpides N."/>
            <person name="Ivanova N."/>
            <person name="Pagani I."/>
            <person name="Cheng J.-F."/>
            <person name="Goodwin L."/>
            <person name="Han C."/>
            <person name="Hauser L."/>
            <person name="Land M."/>
            <person name="Lapidus A."/>
            <person name="Lucas S."/>
            <person name="Pitluck S."/>
            <person name="Woyke T."/>
            <person name="Stein L.Y."/>
            <person name="Murrell C."/>
        </authorList>
    </citation>
    <scope>NUCLEOTIDE SEQUENCE</scope>
    <source>
        <strain>MC09</strain>
    </source>
</reference>
<dbReference type="InterPro" id="IPR027417">
    <property type="entry name" value="P-loop_NTPase"/>
</dbReference>
<evidence type="ECO:0008006" key="3">
    <source>
        <dbReference type="Google" id="ProtNLM"/>
    </source>
</evidence>
<dbReference type="Gene3D" id="3.40.50.300">
    <property type="entry name" value="P-loop containing nucleotide triphosphate hydrolases"/>
    <property type="match status" value="1"/>
</dbReference>
<dbReference type="RefSeq" id="WP_013820925.1">
    <property type="nucleotide sequence ID" value="NC_015572.1"/>
</dbReference>
<sequence>MLPDYIDIGPEPASQEPINRFPLIRASELTAKPVVIQWLVADILEAGSLNLLFGEPAAGKSLFALDWAFCVAAGRSWEGKKTTKSDVVVIAGEGFAGLSRRLMALEKKYGLKAPDGLFISQRPADLIDEKAAQWVADSIVSLCPNPGLIIIDTLHRNMTGDENSSADIGQFVANIDNHLKPLGAAVLVVHHSGHGQKDRSRGSSSIRAAMDGEFGSTKEGCNVVLACHKSKDFEAFRPMQFTLTPVALDWCDEDGAALTSVYLEHAGEARPVEAKPKLSSRDEIALHCLYQAVEQNGVPPSQSIIKTFSGFDAGSTKKVVNIDYWKDLFYPRIDGENPDTRQKAFKRTRDKLFNGQMICNFDNYWWPIND</sequence>
<dbReference type="SUPFAM" id="SSF52540">
    <property type="entry name" value="P-loop containing nucleoside triphosphate hydrolases"/>
    <property type="match status" value="1"/>
</dbReference>